<evidence type="ECO:0000259" key="3">
    <source>
        <dbReference type="PROSITE" id="PS50405"/>
    </source>
</evidence>
<sequence>MLKLFHHPFSSASRFVRLMLAEHEAKVEMVVERPWERRPDFLALNPAATVPVMVENDGPPIVGPATIMEYVDETRGYALSDRRLMPNHPEARAEMRRLVDWFGHKMQDEVTQYFAMEKLLKLEIPASLGGGAPDNQVLRVARLNVKHHLRYIGWLAGTRNWLAGDRLTFADLAAAAELSVIDYLGEVPWDEDAHAKAWYARVKSRPSFRGLLQDKMPGLPANRIYADLDF</sequence>
<dbReference type="EMBL" id="SNXY01000012">
    <property type="protein sequence ID" value="TDP81462.1"/>
    <property type="molecule type" value="Genomic_DNA"/>
</dbReference>
<dbReference type="InterPro" id="IPR040079">
    <property type="entry name" value="Glutathione_S-Trfase"/>
</dbReference>
<dbReference type="AlphaFoldDB" id="A0A4R6R6J9"/>
<dbReference type="PANTHER" id="PTHR43969:SF9">
    <property type="entry name" value="GLUTATHIONE S TRANSFERASE D10, ISOFORM A-RELATED"/>
    <property type="match status" value="1"/>
</dbReference>
<dbReference type="RefSeq" id="WP_126540644.1">
    <property type="nucleotide sequence ID" value="NZ_BSPM01000002.1"/>
</dbReference>
<dbReference type="InterPro" id="IPR004046">
    <property type="entry name" value="GST_C"/>
</dbReference>
<keyword evidence="4" id="KW-0808">Transferase</keyword>
<dbReference type="SFLD" id="SFLDS00019">
    <property type="entry name" value="Glutathione_Transferase_(cytos"/>
    <property type="match status" value="1"/>
</dbReference>
<dbReference type="PROSITE" id="PS50405">
    <property type="entry name" value="GST_CTER"/>
    <property type="match status" value="1"/>
</dbReference>
<evidence type="ECO:0000256" key="1">
    <source>
        <dbReference type="ARBA" id="ARBA00011738"/>
    </source>
</evidence>
<dbReference type="OrthoDB" id="9794721at2"/>
<evidence type="ECO:0000313" key="5">
    <source>
        <dbReference type="Proteomes" id="UP000294547"/>
    </source>
</evidence>
<dbReference type="SUPFAM" id="SSF52833">
    <property type="entry name" value="Thioredoxin-like"/>
    <property type="match status" value="1"/>
</dbReference>
<dbReference type="Proteomes" id="UP000294547">
    <property type="component" value="Unassembled WGS sequence"/>
</dbReference>
<dbReference type="GO" id="GO:0006749">
    <property type="term" value="P:glutathione metabolic process"/>
    <property type="evidence" value="ECO:0007669"/>
    <property type="project" value="TreeGrafter"/>
</dbReference>
<dbReference type="InterPro" id="IPR036249">
    <property type="entry name" value="Thioredoxin-like_sf"/>
</dbReference>
<dbReference type="CDD" id="cd00299">
    <property type="entry name" value="GST_C_family"/>
    <property type="match status" value="1"/>
</dbReference>
<reference evidence="4 5" key="1">
    <citation type="submission" date="2019-03" db="EMBL/GenBank/DDBJ databases">
        <title>Genomic Encyclopedia of Type Strains, Phase IV (KMG-IV): sequencing the most valuable type-strain genomes for metagenomic binning, comparative biology and taxonomic classification.</title>
        <authorList>
            <person name="Goeker M."/>
        </authorList>
    </citation>
    <scope>NUCLEOTIDE SEQUENCE [LARGE SCALE GENOMIC DNA]</scope>
    <source>
        <strain evidence="4 5">DSM 102969</strain>
    </source>
</reference>
<dbReference type="PANTHER" id="PTHR43969">
    <property type="entry name" value="GLUTATHIONE S TRANSFERASE D10, ISOFORM A-RELATED"/>
    <property type="match status" value="1"/>
</dbReference>
<name>A0A4R6R6J9_9HYPH</name>
<organism evidence="4 5">
    <name type="scientific">Oharaeibacter diazotrophicus</name>
    <dbReference type="NCBI Taxonomy" id="1920512"/>
    <lineage>
        <taxon>Bacteria</taxon>
        <taxon>Pseudomonadati</taxon>
        <taxon>Pseudomonadota</taxon>
        <taxon>Alphaproteobacteria</taxon>
        <taxon>Hyphomicrobiales</taxon>
        <taxon>Pleomorphomonadaceae</taxon>
        <taxon>Oharaeibacter</taxon>
    </lineage>
</organism>
<dbReference type="Gene3D" id="3.40.30.10">
    <property type="entry name" value="Glutaredoxin"/>
    <property type="match status" value="1"/>
</dbReference>
<dbReference type="Pfam" id="PF13409">
    <property type="entry name" value="GST_N_2"/>
    <property type="match status" value="1"/>
</dbReference>
<dbReference type="InterPro" id="IPR036282">
    <property type="entry name" value="Glutathione-S-Trfase_C_sf"/>
</dbReference>
<comment type="subunit">
    <text evidence="1">Homodimer.</text>
</comment>
<dbReference type="InterPro" id="IPR010987">
    <property type="entry name" value="Glutathione-S-Trfase_C-like"/>
</dbReference>
<feature type="domain" description="GST C-terminal" evidence="3">
    <location>
        <begin position="88"/>
        <end position="228"/>
    </location>
</feature>
<feature type="domain" description="GST N-terminal" evidence="2">
    <location>
        <begin position="1"/>
        <end position="79"/>
    </location>
</feature>
<comment type="caution">
    <text evidence="4">The sequence shown here is derived from an EMBL/GenBank/DDBJ whole genome shotgun (WGS) entry which is preliminary data.</text>
</comment>
<gene>
    <name evidence="4" type="ORF">EDD54_4331</name>
</gene>
<evidence type="ECO:0000259" key="2">
    <source>
        <dbReference type="PROSITE" id="PS50404"/>
    </source>
</evidence>
<keyword evidence="5" id="KW-1185">Reference proteome</keyword>
<dbReference type="SUPFAM" id="SSF47616">
    <property type="entry name" value="GST C-terminal domain-like"/>
    <property type="match status" value="1"/>
</dbReference>
<evidence type="ECO:0000313" key="4">
    <source>
        <dbReference type="EMBL" id="TDP81462.1"/>
    </source>
</evidence>
<accession>A0A4R6R6J9</accession>
<dbReference type="Pfam" id="PF00043">
    <property type="entry name" value="GST_C"/>
    <property type="match status" value="1"/>
</dbReference>
<protein>
    <submittedName>
        <fullName evidence="4">Glutathione S-transferase</fullName>
    </submittedName>
</protein>
<proteinExistence type="predicted"/>
<dbReference type="Gene3D" id="1.20.1050.10">
    <property type="match status" value="1"/>
</dbReference>
<dbReference type="GO" id="GO:0004364">
    <property type="term" value="F:glutathione transferase activity"/>
    <property type="evidence" value="ECO:0007669"/>
    <property type="project" value="TreeGrafter"/>
</dbReference>
<dbReference type="PROSITE" id="PS50404">
    <property type="entry name" value="GST_NTER"/>
    <property type="match status" value="1"/>
</dbReference>
<dbReference type="InterPro" id="IPR004045">
    <property type="entry name" value="Glutathione_S-Trfase_N"/>
</dbReference>